<evidence type="ECO:0000256" key="4">
    <source>
        <dbReference type="ARBA" id="ARBA00022989"/>
    </source>
</evidence>
<evidence type="ECO:0000256" key="5">
    <source>
        <dbReference type="ARBA" id="ARBA00023136"/>
    </source>
</evidence>
<dbReference type="PANTHER" id="PTHR30618">
    <property type="entry name" value="NCS1 FAMILY PURINE/PYRIMIDINE TRANSPORTER"/>
    <property type="match status" value="1"/>
</dbReference>
<protein>
    <submittedName>
        <fullName evidence="7">Cytosine permease</fullName>
    </submittedName>
</protein>
<dbReference type="AlphaFoldDB" id="A0A9D2RFS7"/>
<dbReference type="EMBL" id="DWUQ01000106">
    <property type="protein sequence ID" value="HJD44439.1"/>
    <property type="molecule type" value="Genomic_DNA"/>
</dbReference>
<evidence type="ECO:0000313" key="7">
    <source>
        <dbReference type="EMBL" id="HJD44439.1"/>
    </source>
</evidence>
<sequence length="116" mass="12061">ATLFISYGLNGWVVFAGILLAGFIVMLLVNLSGKPSVLYGVPYPVIARISMGVRGANFPALVRGIVAIFWYGVQTYFASTALALLLNAVLDNPGGAIGVFGNGGVFFGGVLVFGFV</sequence>
<comment type="similarity">
    <text evidence="2">Belongs to the purine-cytosine permease (2.A.39) family.</text>
</comment>
<keyword evidence="4 6" id="KW-1133">Transmembrane helix</keyword>
<proteinExistence type="inferred from homology"/>
<dbReference type="GO" id="GO:0015205">
    <property type="term" value="F:nucleobase transmembrane transporter activity"/>
    <property type="evidence" value="ECO:0007669"/>
    <property type="project" value="TreeGrafter"/>
</dbReference>
<evidence type="ECO:0000256" key="3">
    <source>
        <dbReference type="ARBA" id="ARBA00022692"/>
    </source>
</evidence>
<evidence type="ECO:0000313" key="8">
    <source>
        <dbReference type="Proteomes" id="UP000823889"/>
    </source>
</evidence>
<feature type="transmembrane region" description="Helical" evidence="6">
    <location>
        <begin position="68"/>
        <end position="90"/>
    </location>
</feature>
<evidence type="ECO:0000256" key="6">
    <source>
        <dbReference type="SAM" id="Phobius"/>
    </source>
</evidence>
<feature type="transmembrane region" description="Helical" evidence="6">
    <location>
        <begin position="96"/>
        <end position="115"/>
    </location>
</feature>
<dbReference type="Gene3D" id="1.10.4160.10">
    <property type="entry name" value="Hydantoin permease"/>
    <property type="match status" value="1"/>
</dbReference>
<dbReference type="InterPro" id="IPR045225">
    <property type="entry name" value="Uracil/uridine/allantoin_perm"/>
</dbReference>
<dbReference type="PANTHER" id="PTHR30618:SF6">
    <property type="entry name" value="NCS1 FAMILY NUCLEOBASE:CATION SYMPORTER-1"/>
    <property type="match status" value="1"/>
</dbReference>
<comment type="caution">
    <text evidence="7">The sequence shown here is derived from an EMBL/GenBank/DDBJ whole genome shotgun (WGS) entry which is preliminary data.</text>
</comment>
<dbReference type="InterPro" id="IPR001248">
    <property type="entry name" value="Pur-cyt_permease"/>
</dbReference>
<organism evidence="7 8">
    <name type="scientific">Candidatus Paenalcaligenes intestinipullorum</name>
    <dbReference type="NCBI Taxonomy" id="2838718"/>
    <lineage>
        <taxon>Bacteria</taxon>
        <taxon>Pseudomonadati</taxon>
        <taxon>Pseudomonadota</taxon>
        <taxon>Betaproteobacteria</taxon>
        <taxon>Burkholderiales</taxon>
        <taxon>Alcaligenaceae</taxon>
        <taxon>Paenalcaligenes</taxon>
    </lineage>
</organism>
<feature type="transmembrane region" description="Helical" evidence="6">
    <location>
        <begin position="12"/>
        <end position="31"/>
    </location>
</feature>
<reference evidence="7" key="1">
    <citation type="journal article" date="2021" name="PeerJ">
        <title>Extensive microbial diversity within the chicken gut microbiome revealed by metagenomics and culture.</title>
        <authorList>
            <person name="Gilroy R."/>
            <person name="Ravi A."/>
            <person name="Getino M."/>
            <person name="Pursley I."/>
            <person name="Horton D.L."/>
            <person name="Alikhan N.F."/>
            <person name="Baker D."/>
            <person name="Gharbi K."/>
            <person name="Hall N."/>
            <person name="Watson M."/>
            <person name="Adriaenssens E.M."/>
            <person name="Foster-Nyarko E."/>
            <person name="Jarju S."/>
            <person name="Secka A."/>
            <person name="Antonio M."/>
            <person name="Oren A."/>
            <person name="Chaudhuri R.R."/>
            <person name="La Ragione R."/>
            <person name="Hildebrand F."/>
            <person name="Pallen M.J."/>
        </authorList>
    </citation>
    <scope>NUCLEOTIDE SEQUENCE</scope>
    <source>
        <strain evidence="7">9264</strain>
    </source>
</reference>
<reference evidence="7" key="2">
    <citation type="submission" date="2021-04" db="EMBL/GenBank/DDBJ databases">
        <authorList>
            <person name="Gilroy R."/>
        </authorList>
    </citation>
    <scope>NUCLEOTIDE SEQUENCE</scope>
    <source>
        <strain evidence="7">9264</strain>
    </source>
</reference>
<accession>A0A9D2RFS7</accession>
<keyword evidence="5 6" id="KW-0472">Membrane</keyword>
<dbReference type="Proteomes" id="UP000823889">
    <property type="component" value="Unassembled WGS sequence"/>
</dbReference>
<gene>
    <name evidence="7" type="ORF">H9906_05335</name>
</gene>
<name>A0A9D2RFS7_9BURK</name>
<comment type="subcellular location">
    <subcellularLocation>
        <location evidence="1">Membrane</location>
        <topology evidence="1">Multi-pass membrane protein</topology>
    </subcellularLocation>
</comment>
<dbReference type="Pfam" id="PF02133">
    <property type="entry name" value="Transp_cyt_pur"/>
    <property type="match status" value="1"/>
</dbReference>
<evidence type="ECO:0000256" key="1">
    <source>
        <dbReference type="ARBA" id="ARBA00004141"/>
    </source>
</evidence>
<feature type="non-terminal residue" evidence="7">
    <location>
        <position position="1"/>
    </location>
</feature>
<dbReference type="GO" id="GO:0005886">
    <property type="term" value="C:plasma membrane"/>
    <property type="evidence" value="ECO:0007669"/>
    <property type="project" value="TreeGrafter"/>
</dbReference>
<evidence type="ECO:0000256" key="2">
    <source>
        <dbReference type="ARBA" id="ARBA00008974"/>
    </source>
</evidence>
<keyword evidence="3 6" id="KW-0812">Transmembrane</keyword>